<name>A0A0G4ES16_VITBC</name>
<evidence type="ECO:0000256" key="6">
    <source>
        <dbReference type="ARBA" id="ARBA00022840"/>
    </source>
</evidence>
<evidence type="ECO:0000259" key="14">
    <source>
        <dbReference type="PROSITE" id="PS51447"/>
    </source>
</evidence>
<evidence type="ECO:0000256" key="2">
    <source>
        <dbReference type="ARBA" id="ARBA00008226"/>
    </source>
</evidence>
<dbReference type="GO" id="GO:0005759">
    <property type="term" value="C:mitochondrial matrix"/>
    <property type="evidence" value="ECO:0007669"/>
    <property type="project" value="UniProtKB-SubCell"/>
</dbReference>
<dbReference type="CDD" id="cd00496">
    <property type="entry name" value="PheRS_alpha_core"/>
    <property type="match status" value="1"/>
</dbReference>
<keyword evidence="9" id="KW-0496">Mitochondrion</keyword>
<dbReference type="Gene3D" id="3.30.70.380">
    <property type="entry name" value="Ferrodoxin-fold anticodon-binding domain"/>
    <property type="match status" value="1"/>
</dbReference>
<dbReference type="GO" id="GO:0004826">
    <property type="term" value="F:phenylalanine-tRNA ligase activity"/>
    <property type="evidence" value="ECO:0007669"/>
    <property type="project" value="UniProtKB-EC"/>
</dbReference>
<dbReference type="OMA" id="PISHYPQ"/>
<evidence type="ECO:0000313" key="16">
    <source>
        <dbReference type="Proteomes" id="UP000041254"/>
    </source>
</evidence>
<proteinExistence type="inferred from homology"/>
<keyword evidence="4" id="KW-0436">Ligase</keyword>
<evidence type="ECO:0000256" key="5">
    <source>
        <dbReference type="ARBA" id="ARBA00022741"/>
    </source>
</evidence>
<evidence type="ECO:0000256" key="4">
    <source>
        <dbReference type="ARBA" id="ARBA00022598"/>
    </source>
</evidence>
<evidence type="ECO:0000259" key="13">
    <source>
        <dbReference type="PROSITE" id="PS50862"/>
    </source>
</evidence>
<dbReference type="PROSITE" id="PS50862">
    <property type="entry name" value="AA_TRNA_LIGASE_II"/>
    <property type="match status" value="1"/>
</dbReference>
<dbReference type="STRING" id="1169540.A0A0G4ES16"/>
<evidence type="ECO:0000256" key="10">
    <source>
        <dbReference type="ARBA" id="ARBA00023146"/>
    </source>
</evidence>
<evidence type="ECO:0000256" key="8">
    <source>
        <dbReference type="ARBA" id="ARBA00022946"/>
    </source>
</evidence>
<dbReference type="SMART" id="SM00896">
    <property type="entry name" value="FDX-ACB"/>
    <property type="match status" value="1"/>
</dbReference>
<dbReference type="InterPro" id="IPR005121">
    <property type="entry name" value="Fdx_antiC-bd"/>
</dbReference>
<sequence>MSHLSRVLRSQLSLPHRPRHIPNHVWSKIGRGLYTCPTHPLGILRRKIEDHFRNERFEYLTLHDRTPIVTVEENFDSLLIPEDHVSRLPTDTYFVGNQHVLRTQATAHQAEFLEKGRSALIWSADVYRKDRVDSLHYPVFHQCDGIRTFEPAELSVLDGVRASDKVLSHLKWCLEGLVDHLFGRECQRRWDDTATFPFTDPSLELEVFFNGKWVEVLGCGVIKQEILKNCGRQEHIGWAFGLGLERLAMILFGVDDIRVFWSDDERFWKQFSSGEIRPFRPFSRYPPVYKDVSLWKPAGFSETDFHQMCREVGDDCIENVQLVDRFRKDGRESLCFRLTYRALDRSLTHAEVNRMQEELLAFCKTELCLEIR</sequence>
<evidence type="ECO:0000256" key="7">
    <source>
        <dbReference type="ARBA" id="ARBA00022917"/>
    </source>
</evidence>
<protein>
    <recommendedName>
        <fullName evidence="3">phenylalanine--tRNA ligase</fullName>
        <ecNumber evidence="3">6.1.1.20</ecNumber>
    </recommendedName>
    <alternativeName>
        <fullName evidence="11">Phenylalanyl-tRNA synthetase</fullName>
    </alternativeName>
</protein>
<keyword evidence="5" id="KW-0547">Nucleotide-binding</keyword>
<dbReference type="OrthoDB" id="4457at2759"/>
<keyword evidence="8" id="KW-0809">Transit peptide</keyword>
<evidence type="ECO:0000256" key="12">
    <source>
        <dbReference type="ARBA" id="ARBA00049255"/>
    </source>
</evidence>
<dbReference type="PhylomeDB" id="A0A0G4ES16"/>
<dbReference type="InParanoid" id="A0A0G4ES16"/>
<feature type="domain" description="FDX-ACB" evidence="14">
    <location>
        <begin position="283"/>
        <end position="372"/>
    </location>
</feature>
<dbReference type="Proteomes" id="UP000041254">
    <property type="component" value="Unassembled WGS sequence"/>
</dbReference>
<dbReference type="Gene3D" id="3.30.930.10">
    <property type="entry name" value="Bira Bifunctional Protein, Domain 2"/>
    <property type="match status" value="2"/>
</dbReference>
<dbReference type="SUPFAM" id="SSF54991">
    <property type="entry name" value="Anticodon-binding domain of PheRS"/>
    <property type="match status" value="1"/>
</dbReference>
<keyword evidence="10" id="KW-0030">Aminoacyl-tRNA synthetase</keyword>
<keyword evidence="7" id="KW-0648">Protein biosynthesis</keyword>
<dbReference type="GO" id="GO:0006432">
    <property type="term" value="P:phenylalanyl-tRNA aminoacylation"/>
    <property type="evidence" value="ECO:0007669"/>
    <property type="project" value="TreeGrafter"/>
</dbReference>
<dbReference type="GO" id="GO:0000049">
    <property type="term" value="F:tRNA binding"/>
    <property type="evidence" value="ECO:0007669"/>
    <property type="project" value="InterPro"/>
</dbReference>
<organism evidence="15 16">
    <name type="scientific">Vitrella brassicaformis (strain CCMP3155)</name>
    <dbReference type="NCBI Taxonomy" id="1169540"/>
    <lineage>
        <taxon>Eukaryota</taxon>
        <taxon>Sar</taxon>
        <taxon>Alveolata</taxon>
        <taxon>Colpodellida</taxon>
        <taxon>Vitrellaceae</taxon>
        <taxon>Vitrella</taxon>
    </lineage>
</organism>
<evidence type="ECO:0000256" key="1">
    <source>
        <dbReference type="ARBA" id="ARBA00004305"/>
    </source>
</evidence>
<evidence type="ECO:0000256" key="3">
    <source>
        <dbReference type="ARBA" id="ARBA00012814"/>
    </source>
</evidence>
<keyword evidence="6" id="KW-0067">ATP-binding</keyword>
<dbReference type="PROSITE" id="PS51447">
    <property type="entry name" value="FDX_ACB"/>
    <property type="match status" value="1"/>
</dbReference>
<reference evidence="15 16" key="1">
    <citation type="submission" date="2014-11" db="EMBL/GenBank/DDBJ databases">
        <authorList>
            <person name="Zhu J."/>
            <person name="Qi W."/>
            <person name="Song R."/>
        </authorList>
    </citation>
    <scope>NUCLEOTIDE SEQUENCE [LARGE SCALE GENOMIC DNA]</scope>
</reference>
<accession>A0A0G4ES16</accession>
<dbReference type="PANTHER" id="PTHR11538">
    <property type="entry name" value="PHENYLALANYL-TRNA SYNTHETASE"/>
    <property type="match status" value="1"/>
</dbReference>
<dbReference type="AlphaFoldDB" id="A0A0G4ES16"/>
<dbReference type="SUPFAM" id="SSF55681">
    <property type="entry name" value="Class II aaRS and biotin synthetases"/>
    <property type="match status" value="1"/>
</dbReference>
<dbReference type="InterPro" id="IPR045864">
    <property type="entry name" value="aa-tRNA-synth_II/BPL/LPL"/>
</dbReference>
<evidence type="ECO:0000256" key="11">
    <source>
        <dbReference type="ARBA" id="ARBA00031194"/>
    </source>
</evidence>
<comment type="similarity">
    <text evidence="2">Belongs to the class-II aminoacyl-tRNA synthetase family.</text>
</comment>
<dbReference type="EMBL" id="CDMY01000300">
    <property type="protein sequence ID" value="CEM00844.1"/>
    <property type="molecule type" value="Genomic_DNA"/>
</dbReference>
<dbReference type="InterPro" id="IPR006195">
    <property type="entry name" value="aa-tRNA-synth_II"/>
</dbReference>
<gene>
    <name evidence="15" type="ORF">Vbra_12979</name>
</gene>
<dbReference type="InterPro" id="IPR036690">
    <property type="entry name" value="Fdx_antiC-bd_sf"/>
</dbReference>
<dbReference type="VEuPathDB" id="CryptoDB:Vbra_12979"/>
<dbReference type="Pfam" id="PF03147">
    <property type="entry name" value="FDX-ACB"/>
    <property type="match status" value="1"/>
</dbReference>
<dbReference type="GO" id="GO:0005524">
    <property type="term" value="F:ATP binding"/>
    <property type="evidence" value="ECO:0007669"/>
    <property type="project" value="UniProtKB-KW"/>
</dbReference>
<dbReference type="Pfam" id="PF01409">
    <property type="entry name" value="tRNA-synt_2d"/>
    <property type="match status" value="1"/>
</dbReference>
<dbReference type="EC" id="6.1.1.20" evidence="3"/>
<dbReference type="InterPro" id="IPR002319">
    <property type="entry name" value="Phenylalanyl-tRNA_Synthase"/>
</dbReference>
<dbReference type="FunFam" id="3.30.70.380:FF:000002">
    <property type="entry name" value="phenylalanine--tRNA ligase, mitochondrial"/>
    <property type="match status" value="1"/>
</dbReference>
<comment type="catalytic activity">
    <reaction evidence="12">
        <text>tRNA(Phe) + L-phenylalanine + ATP = L-phenylalanyl-tRNA(Phe) + AMP + diphosphate + H(+)</text>
        <dbReference type="Rhea" id="RHEA:19413"/>
        <dbReference type="Rhea" id="RHEA-COMP:9668"/>
        <dbReference type="Rhea" id="RHEA-COMP:9699"/>
        <dbReference type="ChEBI" id="CHEBI:15378"/>
        <dbReference type="ChEBI" id="CHEBI:30616"/>
        <dbReference type="ChEBI" id="CHEBI:33019"/>
        <dbReference type="ChEBI" id="CHEBI:58095"/>
        <dbReference type="ChEBI" id="CHEBI:78442"/>
        <dbReference type="ChEBI" id="CHEBI:78531"/>
        <dbReference type="ChEBI" id="CHEBI:456215"/>
        <dbReference type="EC" id="6.1.1.20"/>
    </reaction>
</comment>
<evidence type="ECO:0000256" key="9">
    <source>
        <dbReference type="ARBA" id="ARBA00023128"/>
    </source>
</evidence>
<comment type="subcellular location">
    <subcellularLocation>
        <location evidence="1">Mitochondrion matrix</location>
    </subcellularLocation>
</comment>
<evidence type="ECO:0000313" key="15">
    <source>
        <dbReference type="EMBL" id="CEM00844.1"/>
    </source>
</evidence>
<keyword evidence="16" id="KW-1185">Reference proteome</keyword>
<dbReference type="PANTHER" id="PTHR11538:SF41">
    <property type="entry name" value="PHENYLALANINE--TRNA LIGASE, MITOCHONDRIAL"/>
    <property type="match status" value="1"/>
</dbReference>
<feature type="domain" description="Aminoacyl-transfer RNA synthetases class-II family profile" evidence="13">
    <location>
        <begin position="124"/>
        <end position="281"/>
    </location>
</feature>
<dbReference type="FunCoup" id="A0A0G4ES16">
    <property type="interactions" value="305"/>
</dbReference>